<dbReference type="PANTHER" id="PTHR19302">
    <property type="entry name" value="GAMMA TUBULIN COMPLEX PROTEIN"/>
    <property type="match status" value="1"/>
</dbReference>
<dbReference type="SUPFAM" id="SSF49899">
    <property type="entry name" value="Concanavalin A-like lectins/glucanases"/>
    <property type="match status" value="1"/>
</dbReference>
<proteinExistence type="inferred from homology"/>
<evidence type="ECO:0000256" key="4">
    <source>
        <dbReference type="ARBA" id="ARBA00022701"/>
    </source>
</evidence>
<dbReference type="PANTHER" id="PTHR19302:SF27">
    <property type="entry name" value="GAMMA-TUBULIN COMPLEX COMPONENT 4"/>
    <property type="match status" value="1"/>
</dbReference>
<dbReference type="GO" id="GO:0000922">
    <property type="term" value="C:spindle pole"/>
    <property type="evidence" value="ECO:0007669"/>
    <property type="project" value="InterPro"/>
</dbReference>
<dbReference type="InterPro" id="IPR041470">
    <property type="entry name" value="GCP_N"/>
</dbReference>
<organism evidence="9 10">
    <name type="scientific">Stylonychia lemnae</name>
    <name type="common">Ciliate</name>
    <dbReference type="NCBI Taxonomy" id="5949"/>
    <lineage>
        <taxon>Eukaryota</taxon>
        <taxon>Sar</taxon>
        <taxon>Alveolata</taxon>
        <taxon>Ciliophora</taxon>
        <taxon>Intramacronucleata</taxon>
        <taxon>Spirotrichea</taxon>
        <taxon>Stichotrichia</taxon>
        <taxon>Sporadotrichida</taxon>
        <taxon>Oxytrichidae</taxon>
        <taxon>Stylonychinae</taxon>
        <taxon>Stylonychia</taxon>
    </lineage>
</organism>
<dbReference type="GO" id="GO:0000278">
    <property type="term" value="P:mitotic cell cycle"/>
    <property type="evidence" value="ECO:0007669"/>
    <property type="project" value="TreeGrafter"/>
</dbReference>
<evidence type="ECO:0000259" key="7">
    <source>
        <dbReference type="Pfam" id="PF04130"/>
    </source>
</evidence>
<dbReference type="AlphaFoldDB" id="A0A078A0N9"/>
<reference evidence="9 10" key="1">
    <citation type="submission" date="2014-06" db="EMBL/GenBank/DDBJ databases">
        <authorList>
            <person name="Swart Estienne"/>
        </authorList>
    </citation>
    <scope>NUCLEOTIDE SEQUENCE [LARGE SCALE GENOMIC DNA]</scope>
    <source>
        <strain evidence="9 10">130c</strain>
    </source>
</reference>
<gene>
    <name evidence="9" type="primary">Contig10123.g10814</name>
    <name evidence="9" type="ORF">STYLEM_3333</name>
</gene>
<dbReference type="Gene3D" id="1.20.120.1900">
    <property type="entry name" value="Gamma-tubulin complex, C-terminal domain"/>
    <property type="match status" value="1"/>
</dbReference>
<sequence length="1027" mass="118383">MLHELLLALFGHTGSIIIEDQNSFTVNPSLDFLSAAEIEMINRIAQIGYLFKQVQIFQQRYGGISTKLAIRLAYDDLNQHMNQNQRGEHDQSNNSDDEDQKDDEIIGVYIKAFCSGVNDILTTYKQHLLAIEHEYLKDRSLTIPCLQQKLAIYLQIFPAIISLMEDIEDQGLKGGQLLDAIYHKCTTGNPVIKSMFNKILYCCHRVLFHQINAWIVHGQLVDLCEEFFIHKINTQAHGVNQKKEEAEESKLNQTVNSIMSIQNLNLVGSILTMDPEGFGADDDTKDDEWNSVYTLRISMLPCSYFPPSLAEKILFIGKAVRVLQSKRTQVSDRIPISDLEAFSQAIMKLQKMPEINVLLISRIIEEIRESIASRLLHLVVIKANLIDHLKEARQIMALHPQSTSEFELNSGPLQQTIIKLGLEEDPYLKRFKIKLRSFQFNFPNFSRLSGLFYIGDVYIDNKRNHAFRIRSTKTSRKSGALWHCIKQRIDMGFKTTFAFKFRNMIANEKGNMGLNASVISGSIMGSPGKASTRNYLSQEQHFSIPQGRVITIILIYNQNFGGGQRFDQTINSIAGDEQMLGTNLNQNIGGGQSLSAALCFIIQNEKEVTSQKRSTPMGTSDLNSYISIKFLTNIQAFGGQLNHHGRTSLLRQQYQTQNLIQIWASSETSIGKIKAMIEDSGQGVQSKTEVLLAEKDISNDIDFIDADSHQIQIEYSNEELRVFVVDGQLSIHQDSQKILILSTQIKLNDYIRLDNGTAYLGFTHETLNMVNLVSLENWSFISEARSNQQDPWNGLSLDYRSHWPLHLMFSPDVIEKYNTLFRFLLPIKRVQLDLQHVWSTKVRQMKQYSHQPQFRQTMLLRQHMSFLMDNLFQYLQVDVLESQWSKLVKGINESQDFEEVRMLHDKYLSSLLEQCFLNNNNQVLKLLQDVIHMCHLLCKFFRQIDDQKPSEIEEEFNQIKYNFVIQSNKVFKLLSNFKNYHQSSPYLAQLLLRLDYNNYLSYQSERIENERNRMLEANFNIAAKYRI</sequence>
<dbReference type="OMA" id="RVHETFV"/>
<dbReference type="GO" id="GO:0031122">
    <property type="term" value="P:cytoplasmic microtubule organization"/>
    <property type="evidence" value="ECO:0007669"/>
    <property type="project" value="TreeGrafter"/>
</dbReference>
<dbReference type="GO" id="GO:0043015">
    <property type="term" value="F:gamma-tubulin binding"/>
    <property type="evidence" value="ECO:0007669"/>
    <property type="project" value="InterPro"/>
</dbReference>
<evidence type="ECO:0000256" key="3">
    <source>
        <dbReference type="ARBA" id="ARBA00022490"/>
    </source>
</evidence>
<dbReference type="GO" id="GO:0005874">
    <property type="term" value="C:microtubule"/>
    <property type="evidence" value="ECO:0007669"/>
    <property type="project" value="UniProtKB-KW"/>
</dbReference>
<evidence type="ECO:0000256" key="5">
    <source>
        <dbReference type="ARBA" id="ARBA00023212"/>
    </source>
</evidence>
<keyword evidence="3 6" id="KW-0963">Cytoplasm</keyword>
<dbReference type="Pfam" id="PF17681">
    <property type="entry name" value="GCP_N_terminal"/>
    <property type="match status" value="1"/>
</dbReference>
<dbReference type="Pfam" id="PF04130">
    <property type="entry name" value="GCP_C_terminal"/>
    <property type="match status" value="1"/>
</dbReference>
<protein>
    <recommendedName>
        <fullName evidence="6">Spindle pole body component</fullName>
    </recommendedName>
</protein>
<evidence type="ECO:0000313" key="9">
    <source>
        <dbReference type="EMBL" id="CDW74354.1"/>
    </source>
</evidence>
<name>A0A078A0N9_STYLE</name>
<dbReference type="OrthoDB" id="78652at2759"/>
<evidence type="ECO:0000259" key="8">
    <source>
        <dbReference type="Pfam" id="PF17681"/>
    </source>
</evidence>
<dbReference type="Proteomes" id="UP000039865">
    <property type="component" value="Unassembled WGS sequence"/>
</dbReference>
<dbReference type="InterPro" id="IPR040457">
    <property type="entry name" value="GCP_C"/>
</dbReference>
<dbReference type="GO" id="GO:0051225">
    <property type="term" value="P:spindle assembly"/>
    <property type="evidence" value="ECO:0007669"/>
    <property type="project" value="TreeGrafter"/>
</dbReference>
<comment type="similarity">
    <text evidence="2 6">Belongs to the TUBGCP family.</text>
</comment>
<evidence type="ECO:0000313" key="10">
    <source>
        <dbReference type="Proteomes" id="UP000039865"/>
    </source>
</evidence>
<dbReference type="InterPro" id="IPR042241">
    <property type="entry name" value="GCP_C_sf"/>
</dbReference>
<dbReference type="InterPro" id="IPR013320">
    <property type="entry name" value="ConA-like_dom_sf"/>
</dbReference>
<keyword evidence="10" id="KW-1185">Reference proteome</keyword>
<dbReference type="InterPro" id="IPR007259">
    <property type="entry name" value="GCP"/>
</dbReference>
<evidence type="ECO:0000256" key="2">
    <source>
        <dbReference type="ARBA" id="ARBA00010337"/>
    </source>
</evidence>
<dbReference type="InParanoid" id="A0A078A0N9"/>
<evidence type="ECO:0000256" key="1">
    <source>
        <dbReference type="ARBA" id="ARBA00004267"/>
    </source>
</evidence>
<feature type="domain" description="Gamma tubulin complex component protein N-terminal" evidence="8">
    <location>
        <begin position="2"/>
        <end position="380"/>
    </location>
</feature>
<accession>A0A078A0N9</accession>
<dbReference type="GO" id="GO:0007020">
    <property type="term" value="P:microtubule nucleation"/>
    <property type="evidence" value="ECO:0007669"/>
    <property type="project" value="InterPro"/>
</dbReference>
<dbReference type="GO" id="GO:0051011">
    <property type="term" value="F:microtubule minus-end binding"/>
    <property type="evidence" value="ECO:0007669"/>
    <property type="project" value="TreeGrafter"/>
</dbReference>
<evidence type="ECO:0000256" key="6">
    <source>
        <dbReference type="RuleBase" id="RU363050"/>
    </source>
</evidence>
<keyword evidence="4 6" id="KW-0493">Microtubule</keyword>
<dbReference type="FunCoup" id="A0A078A0N9">
    <property type="interactions" value="252"/>
</dbReference>
<dbReference type="GO" id="GO:0000930">
    <property type="term" value="C:gamma-tubulin complex"/>
    <property type="evidence" value="ECO:0007669"/>
    <property type="project" value="TreeGrafter"/>
</dbReference>
<dbReference type="GO" id="GO:0051321">
    <property type="term" value="P:meiotic cell cycle"/>
    <property type="evidence" value="ECO:0007669"/>
    <property type="project" value="TreeGrafter"/>
</dbReference>
<keyword evidence="5 6" id="KW-0206">Cytoskeleton</keyword>
<dbReference type="EMBL" id="CCKQ01003226">
    <property type="protein sequence ID" value="CDW74354.1"/>
    <property type="molecule type" value="Genomic_DNA"/>
</dbReference>
<feature type="domain" description="Gamma tubulin complex component C-terminal" evidence="7">
    <location>
        <begin position="787"/>
        <end position="999"/>
    </location>
</feature>
<comment type="subcellular location">
    <subcellularLocation>
        <location evidence="1 6">Cytoplasm</location>
        <location evidence="1 6">Cytoskeleton</location>
        <location evidence="1 6">Microtubule organizing center</location>
    </subcellularLocation>
</comment>